<dbReference type="Pfam" id="PF10677">
    <property type="entry name" value="DUF2490"/>
    <property type="match status" value="1"/>
</dbReference>
<dbReference type="HOGENOM" id="CLU_1061485_0_0_12"/>
<dbReference type="Proteomes" id="UP000006048">
    <property type="component" value="Chromosome"/>
</dbReference>
<evidence type="ECO:0000313" key="3">
    <source>
        <dbReference type="Proteomes" id="UP000006048"/>
    </source>
</evidence>
<dbReference type="RefSeq" id="WP_014803497.1">
    <property type="nucleotide sequence ID" value="NC_018020.1"/>
</dbReference>
<dbReference type="STRING" id="869212.Turpa_2348"/>
<evidence type="ECO:0000256" key="1">
    <source>
        <dbReference type="SAM" id="SignalP"/>
    </source>
</evidence>
<reference evidence="2 3" key="1">
    <citation type="submission" date="2012-06" db="EMBL/GenBank/DDBJ databases">
        <title>The complete chromosome of genome of Turneriella parva DSM 21527.</title>
        <authorList>
            <consortium name="US DOE Joint Genome Institute (JGI-PGF)"/>
            <person name="Lucas S."/>
            <person name="Han J."/>
            <person name="Lapidus A."/>
            <person name="Bruce D."/>
            <person name="Goodwin L."/>
            <person name="Pitluck S."/>
            <person name="Peters L."/>
            <person name="Kyrpides N."/>
            <person name="Mavromatis K."/>
            <person name="Ivanova N."/>
            <person name="Mikhailova N."/>
            <person name="Chertkov O."/>
            <person name="Detter J.C."/>
            <person name="Tapia R."/>
            <person name="Han C."/>
            <person name="Land M."/>
            <person name="Hauser L."/>
            <person name="Markowitz V."/>
            <person name="Cheng J.-F."/>
            <person name="Hugenholtz P."/>
            <person name="Woyke T."/>
            <person name="Wu D."/>
            <person name="Gronow S."/>
            <person name="Wellnitz S."/>
            <person name="Brambilla E."/>
            <person name="Klenk H.-P."/>
            <person name="Eisen J.A."/>
        </authorList>
    </citation>
    <scope>NUCLEOTIDE SEQUENCE [LARGE SCALE GENOMIC DNA]</scope>
    <source>
        <strain evidence="3">ATCC BAA-1111 / DSM 21527 / NCTC 11395 / H</strain>
    </source>
</reference>
<dbReference type="KEGG" id="tpx:Turpa_2348"/>
<organism evidence="2 3">
    <name type="scientific">Turneriella parva (strain ATCC BAA-1111 / DSM 21527 / NCTC 11395 / H)</name>
    <name type="common">Leptospira parva</name>
    <dbReference type="NCBI Taxonomy" id="869212"/>
    <lineage>
        <taxon>Bacteria</taxon>
        <taxon>Pseudomonadati</taxon>
        <taxon>Spirochaetota</taxon>
        <taxon>Spirochaetia</taxon>
        <taxon>Leptospirales</taxon>
        <taxon>Leptospiraceae</taxon>
        <taxon>Turneriella</taxon>
    </lineage>
</organism>
<keyword evidence="3" id="KW-1185">Reference proteome</keyword>
<evidence type="ECO:0000313" key="2">
    <source>
        <dbReference type="EMBL" id="AFM12991.1"/>
    </source>
</evidence>
<dbReference type="EMBL" id="CP002959">
    <property type="protein sequence ID" value="AFM12991.1"/>
    <property type="molecule type" value="Genomic_DNA"/>
</dbReference>
<name>I4B6T4_TURPD</name>
<dbReference type="InterPro" id="IPR019619">
    <property type="entry name" value="DUF2490"/>
</dbReference>
<gene>
    <name evidence="2" type="ordered locus">Turpa_2348</name>
</gene>
<evidence type="ECO:0008006" key="4">
    <source>
        <dbReference type="Google" id="ProtNLM"/>
    </source>
</evidence>
<keyword evidence="1" id="KW-0732">Signal</keyword>
<dbReference type="OrthoDB" id="1118734at2"/>
<dbReference type="PATRIC" id="fig|869212.3.peg.2362"/>
<feature type="signal peptide" evidence="1">
    <location>
        <begin position="1"/>
        <end position="28"/>
    </location>
</feature>
<accession>I4B6T4</accession>
<proteinExistence type="predicted"/>
<sequence>MRIYRLPFARPLAAFLLAAHISQNTAYAVNRTDEVSPQGWLGYITSYRLSEKNSLWNDWHYVPTSFFLSRHGFTRHLSQQVSVTGGYAWGYLTTPGSGSDRLDRFEHRPWAQLLMHLPLSTKYTFSHRLRYDSRFRQNVANGETESGFVFNHRIRYMIAFRRPITGLKLFNEAPFFVVGNEVLLNFAPQITGNQLDQVRTWFMLGYQVNSMTIQTGYMYRYVPASTPATFYHYHTATLWVTQTFGSAKAAETDHDDLLHRDP</sequence>
<protein>
    <recommendedName>
        <fullName evidence="4">DUF2490 domain-containing protein</fullName>
    </recommendedName>
</protein>
<dbReference type="AlphaFoldDB" id="I4B6T4"/>
<feature type="chain" id="PRO_5003685967" description="DUF2490 domain-containing protein" evidence="1">
    <location>
        <begin position="29"/>
        <end position="262"/>
    </location>
</feature>